<feature type="domain" description="DICT" evidence="1">
    <location>
        <begin position="106"/>
        <end position="229"/>
    </location>
</feature>
<dbReference type="PIRSF" id="PIRSF030471">
    <property type="entry name" value="STR_Vng0742h_prd"/>
    <property type="match status" value="1"/>
</dbReference>
<accession>A0A1I4J051</accession>
<name>A0A1I4J051_9EURY</name>
<sequence>MSDSAQPSLSTFFDGVESPARSLVVVNRREPNAVQNLLRSAFDGQSVTVSESELPDVDDDVVIVVEDGDIVAASPLEDVMNAFLLINSDTYITGRGNAENVDVPNVLTALDDVVFDLRGYPVSNKEKLLLILISRHIEQLALQTDSGRLRSTFQRLSRFDDERGTRDVYEALAASGVDVHVYGQSGRHGQIPDEIPDVTVHTGTNADYRRSWCVVFVPERPTDDHAALVAVETGPNVWRGQWTYDADRVRDIDQYLDTNL</sequence>
<dbReference type="STRING" id="553466.SAMN04487950_4321"/>
<evidence type="ECO:0000313" key="2">
    <source>
        <dbReference type="EMBL" id="SFL60012.1"/>
    </source>
</evidence>
<dbReference type="AlphaFoldDB" id="A0A1I4J051"/>
<dbReference type="Proteomes" id="UP000199607">
    <property type="component" value="Unassembled WGS sequence"/>
</dbReference>
<dbReference type="InterPro" id="IPR016954">
    <property type="entry name" value="Uncharacterised_Vng0742h"/>
</dbReference>
<dbReference type="RefSeq" id="WP_089872352.1">
    <property type="nucleotide sequence ID" value="NZ_FOTC01000009.1"/>
</dbReference>
<gene>
    <name evidence="2" type="ORF">SAMN04487950_4321</name>
</gene>
<protein>
    <submittedName>
        <fullName evidence="2">Diguanylate Cyclase and Two-component system sensory domain-containing protein</fullName>
    </submittedName>
</protein>
<dbReference type="EMBL" id="FOTC01000009">
    <property type="protein sequence ID" value="SFL60012.1"/>
    <property type="molecule type" value="Genomic_DNA"/>
</dbReference>
<organism evidence="2 3">
    <name type="scientific">Halogranum rubrum</name>
    <dbReference type="NCBI Taxonomy" id="553466"/>
    <lineage>
        <taxon>Archaea</taxon>
        <taxon>Methanobacteriati</taxon>
        <taxon>Methanobacteriota</taxon>
        <taxon>Stenosarchaea group</taxon>
        <taxon>Halobacteria</taxon>
        <taxon>Halobacteriales</taxon>
        <taxon>Haloferacaceae</taxon>
    </lineage>
</organism>
<evidence type="ECO:0000259" key="1">
    <source>
        <dbReference type="Pfam" id="PF10069"/>
    </source>
</evidence>
<proteinExistence type="predicted"/>
<dbReference type="InterPro" id="IPR019278">
    <property type="entry name" value="DICT_dom"/>
</dbReference>
<evidence type="ECO:0000313" key="3">
    <source>
        <dbReference type="Proteomes" id="UP000199607"/>
    </source>
</evidence>
<dbReference type="Pfam" id="PF10069">
    <property type="entry name" value="DICT"/>
    <property type="match status" value="1"/>
</dbReference>
<reference evidence="3" key="1">
    <citation type="submission" date="2016-10" db="EMBL/GenBank/DDBJ databases">
        <authorList>
            <person name="Varghese N."/>
            <person name="Submissions S."/>
        </authorList>
    </citation>
    <scope>NUCLEOTIDE SEQUENCE [LARGE SCALE GENOMIC DNA]</scope>
    <source>
        <strain evidence="3">CGMCC 1.7738</strain>
    </source>
</reference>
<keyword evidence="3" id="KW-1185">Reference proteome</keyword>